<organism evidence="1 2">
    <name type="scientific">Candidatus Entotheonella gemina</name>
    <dbReference type="NCBI Taxonomy" id="1429439"/>
    <lineage>
        <taxon>Bacteria</taxon>
        <taxon>Pseudomonadati</taxon>
        <taxon>Nitrospinota/Tectimicrobiota group</taxon>
        <taxon>Candidatus Tectimicrobiota</taxon>
        <taxon>Candidatus Entotheonellia</taxon>
        <taxon>Candidatus Entotheonellales</taxon>
        <taxon>Candidatus Entotheonellaceae</taxon>
        <taxon>Candidatus Entotheonella</taxon>
    </lineage>
</organism>
<dbReference type="AlphaFoldDB" id="W4LSB3"/>
<dbReference type="CDD" id="cd24058">
    <property type="entry name" value="ASKHA_NBD_ROK_PPGK"/>
    <property type="match status" value="1"/>
</dbReference>
<dbReference type="GO" id="GO:0016301">
    <property type="term" value="F:kinase activity"/>
    <property type="evidence" value="ECO:0007669"/>
    <property type="project" value="UniProtKB-KW"/>
</dbReference>
<dbReference type="SUPFAM" id="SSF53067">
    <property type="entry name" value="Actin-like ATPase domain"/>
    <property type="match status" value="1"/>
</dbReference>
<dbReference type="InterPro" id="IPR000600">
    <property type="entry name" value="ROK"/>
</dbReference>
<dbReference type="Proteomes" id="UP000019140">
    <property type="component" value="Unassembled WGS sequence"/>
</dbReference>
<accession>W4LSB3</accession>
<evidence type="ECO:0000313" key="2">
    <source>
        <dbReference type="Proteomes" id="UP000019140"/>
    </source>
</evidence>
<dbReference type="Gene3D" id="3.30.420.40">
    <property type="match status" value="2"/>
</dbReference>
<dbReference type="NCBIfam" id="NF045942">
    <property type="entry name" value="PolPhglucPhase"/>
    <property type="match status" value="1"/>
</dbReference>
<reference evidence="1 2" key="1">
    <citation type="journal article" date="2014" name="Nature">
        <title>An environmental bacterial taxon with a large and distinct metabolic repertoire.</title>
        <authorList>
            <person name="Wilson M.C."/>
            <person name="Mori T."/>
            <person name="Ruckert C."/>
            <person name="Uria A.R."/>
            <person name="Helf M.J."/>
            <person name="Takada K."/>
            <person name="Gernert C."/>
            <person name="Steffens U.A."/>
            <person name="Heycke N."/>
            <person name="Schmitt S."/>
            <person name="Rinke C."/>
            <person name="Helfrich E.J."/>
            <person name="Brachmann A.O."/>
            <person name="Gurgui C."/>
            <person name="Wakimoto T."/>
            <person name="Kracht M."/>
            <person name="Crusemann M."/>
            <person name="Hentschel U."/>
            <person name="Abe I."/>
            <person name="Matsunaga S."/>
            <person name="Kalinowski J."/>
            <person name="Takeyama H."/>
            <person name="Piel J."/>
        </authorList>
    </citation>
    <scope>NUCLEOTIDE SEQUENCE [LARGE SCALE GENOMIC DNA]</scope>
    <source>
        <strain evidence="2">TSY2</strain>
    </source>
</reference>
<dbReference type="InterPro" id="IPR043129">
    <property type="entry name" value="ATPase_NBD"/>
</dbReference>
<comment type="caution">
    <text evidence="1">The sequence shown here is derived from an EMBL/GenBank/DDBJ whole genome shotgun (WGS) entry which is preliminary data.</text>
</comment>
<evidence type="ECO:0000313" key="1">
    <source>
        <dbReference type="EMBL" id="ETX00646.1"/>
    </source>
</evidence>
<keyword evidence="2" id="KW-1185">Reference proteome</keyword>
<name>W4LSB3_9BACT</name>
<dbReference type="HOGENOM" id="CLU_065796_0_0_7"/>
<dbReference type="EMBL" id="AZHX01001708">
    <property type="protein sequence ID" value="ETX00646.1"/>
    <property type="molecule type" value="Genomic_DNA"/>
</dbReference>
<dbReference type="PANTHER" id="PTHR18964">
    <property type="entry name" value="ROK (REPRESSOR, ORF, KINASE) FAMILY"/>
    <property type="match status" value="1"/>
</dbReference>
<dbReference type="Pfam" id="PF00480">
    <property type="entry name" value="ROK"/>
    <property type="match status" value="1"/>
</dbReference>
<gene>
    <name evidence="1" type="ORF">ETSY2_38695</name>
</gene>
<proteinExistence type="predicted"/>
<dbReference type="PANTHER" id="PTHR18964:SF146">
    <property type="entry name" value="POLYPHOSPHATE GLUCOKINASE"/>
    <property type="match status" value="1"/>
</dbReference>
<protein>
    <submittedName>
        <fullName evidence="1">Polyphosphate glucokinase</fullName>
    </submittedName>
</protein>
<sequence length="245" mass="26047">MEILGVDIGGTGIKGAPVDTATGQLTAERYRLPTPIPATPEAMSATVAQVAEHFNWKGMVGCGFPAAVREGQVLNASNIAKSWLGQNAQKLFAKATGCAVTVANDADAAGYAEMQFGAGRDFNGIVLIITLGTGIGTALFVQGQLVPNLELGHIEINGKEAEKWTAAIVREKKQLSWKKWAGRLDIYLTHMQSYLWPDLIIVGGGVSQKHDKFLPLLTLETRVVPAQMRNEAGIVGAALVAQQAL</sequence>
<dbReference type="PATRIC" id="fig|1429439.4.peg.6523"/>